<evidence type="ECO:0000313" key="2">
    <source>
        <dbReference type="EMBL" id="TNN73644.1"/>
    </source>
</evidence>
<feature type="region of interest" description="Disordered" evidence="1">
    <location>
        <begin position="1"/>
        <end position="44"/>
    </location>
</feature>
<feature type="compositionally biased region" description="Polar residues" evidence="1">
    <location>
        <begin position="20"/>
        <end position="32"/>
    </location>
</feature>
<comment type="caution">
    <text evidence="2">The sequence shown here is derived from an EMBL/GenBank/DDBJ whole genome shotgun (WGS) entry which is preliminary data.</text>
</comment>
<keyword evidence="3" id="KW-1185">Reference proteome</keyword>
<organism evidence="2 3">
    <name type="scientific">Liparis tanakae</name>
    <name type="common">Tanaka's snailfish</name>
    <dbReference type="NCBI Taxonomy" id="230148"/>
    <lineage>
        <taxon>Eukaryota</taxon>
        <taxon>Metazoa</taxon>
        <taxon>Chordata</taxon>
        <taxon>Craniata</taxon>
        <taxon>Vertebrata</taxon>
        <taxon>Euteleostomi</taxon>
        <taxon>Actinopterygii</taxon>
        <taxon>Neopterygii</taxon>
        <taxon>Teleostei</taxon>
        <taxon>Neoteleostei</taxon>
        <taxon>Acanthomorphata</taxon>
        <taxon>Eupercaria</taxon>
        <taxon>Perciformes</taxon>
        <taxon>Cottioidei</taxon>
        <taxon>Cottales</taxon>
        <taxon>Liparidae</taxon>
        <taxon>Liparis</taxon>
    </lineage>
</organism>
<name>A0A4Z2I8G0_9TELE</name>
<protein>
    <submittedName>
        <fullName evidence="2">Uncharacterized protein</fullName>
    </submittedName>
</protein>
<reference evidence="2 3" key="1">
    <citation type="submission" date="2019-03" db="EMBL/GenBank/DDBJ databases">
        <title>First draft genome of Liparis tanakae, snailfish: a comprehensive survey of snailfish specific genes.</title>
        <authorList>
            <person name="Kim W."/>
            <person name="Song I."/>
            <person name="Jeong J.-H."/>
            <person name="Kim D."/>
            <person name="Kim S."/>
            <person name="Ryu S."/>
            <person name="Song J.Y."/>
            <person name="Lee S.K."/>
        </authorList>
    </citation>
    <scope>NUCLEOTIDE SEQUENCE [LARGE SCALE GENOMIC DNA]</scope>
    <source>
        <tissue evidence="2">Muscle</tissue>
    </source>
</reference>
<accession>A0A4Z2I8G0</accession>
<gene>
    <name evidence="2" type="ORF">EYF80_016239</name>
</gene>
<dbReference type="EMBL" id="SRLO01000123">
    <property type="protein sequence ID" value="TNN73644.1"/>
    <property type="molecule type" value="Genomic_DNA"/>
</dbReference>
<dbReference type="Proteomes" id="UP000314294">
    <property type="component" value="Unassembled WGS sequence"/>
</dbReference>
<dbReference type="AlphaFoldDB" id="A0A4Z2I8G0"/>
<sequence length="88" mass="9607">MDTAQVRGGGQQGDGTRTRASSNLEGPQTQRGSHIKTKTFGVGPDGSLRGRALLYWPLTQPAASLRMLLLDCCCFRRTHSGSTTSWRR</sequence>
<evidence type="ECO:0000313" key="3">
    <source>
        <dbReference type="Proteomes" id="UP000314294"/>
    </source>
</evidence>
<evidence type="ECO:0000256" key="1">
    <source>
        <dbReference type="SAM" id="MobiDB-lite"/>
    </source>
</evidence>
<proteinExistence type="predicted"/>